<dbReference type="EMBL" id="JBGLYH010000114">
    <property type="protein sequence ID" value="MEZ7198913.1"/>
    <property type="molecule type" value="Genomic_DNA"/>
</dbReference>
<sequence>MAQEIPISEAKRIAEKYGYDQVVILSTSASSAPGWATTFNTDKKKCGFLGKVAAMLHNNLRSFYADEPMAMDFYRQMQECTGQNDAK</sequence>
<keyword evidence="2" id="KW-1185">Reference proteome</keyword>
<dbReference type="Proteomes" id="UP001568698">
    <property type="component" value="Unassembled WGS sequence"/>
</dbReference>
<name>A0ABV4KAP4_9BACT</name>
<organism evidence="1 2">
    <name type="scientific">Pseudodesulfovibrio karagichevae</name>
    <dbReference type="NCBI Taxonomy" id="3239305"/>
    <lineage>
        <taxon>Bacteria</taxon>
        <taxon>Pseudomonadati</taxon>
        <taxon>Thermodesulfobacteriota</taxon>
        <taxon>Desulfovibrionia</taxon>
        <taxon>Desulfovibrionales</taxon>
        <taxon>Desulfovibrionaceae</taxon>
    </lineage>
</organism>
<accession>A0ABV4KAP4</accession>
<evidence type="ECO:0000313" key="2">
    <source>
        <dbReference type="Proteomes" id="UP001568698"/>
    </source>
</evidence>
<reference evidence="1 2" key="1">
    <citation type="submission" date="2024-08" db="EMBL/GenBank/DDBJ databases">
        <title>Sulfate-reducing bacteria isolated from formation water of the oil field in Kazakhstan and description of Pseudodesulfovibrio sp.</title>
        <authorList>
            <person name="Bidzhieva S.K."/>
            <person name="Tourova T.P."/>
            <person name="Grouzdev D.S."/>
            <person name="Beletsky A.V."/>
            <person name="Sokolova D.S."/>
            <person name="Samigullina S.R."/>
            <person name="Poltaraus A.B."/>
            <person name="Avtukh A.N."/>
            <person name="Tereshina V.M."/>
            <person name="Zhaparov N.S."/>
            <person name="Mardanov A.V."/>
            <person name="Nazina T.N."/>
        </authorList>
    </citation>
    <scope>NUCLEOTIDE SEQUENCE [LARGE SCALE GENOMIC DNA]</scope>
    <source>
        <strain evidence="1 2">9FUS</strain>
    </source>
</reference>
<protein>
    <submittedName>
        <fullName evidence="1">Uncharacterized protein</fullName>
    </submittedName>
</protein>
<proteinExistence type="predicted"/>
<gene>
    <name evidence="1" type="ORF">AB6M95_19400</name>
</gene>
<dbReference type="RefSeq" id="WP_371388390.1">
    <property type="nucleotide sequence ID" value="NZ_JBGLYH010000114.1"/>
</dbReference>
<comment type="caution">
    <text evidence="1">The sequence shown here is derived from an EMBL/GenBank/DDBJ whole genome shotgun (WGS) entry which is preliminary data.</text>
</comment>
<evidence type="ECO:0000313" key="1">
    <source>
        <dbReference type="EMBL" id="MEZ7198913.1"/>
    </source>
</evidence>